<dbReference type="Pfam" id="PF13471">
    <property type="entry name" value="Transglut_core3"/>
    <property type="match status" value="1"/>
</dbReference>
<dbReference type="InterPro" id="IPR032708">
    <property type="entry name" value="McjB_C"/>
</dbReference>
<sequence>MSGYFLPPHVHFCQRGDAFVFLDLKQDDYMLVNGAAATALRALSSTRPDAPSLPEQQLSDALNELVKGGLLTNDGSGRAIAPTQIEVAVDNLVDQETLLDTSVTLGQIVNFFVACSAAKLSLRWRSIEATVMSVARRKEKRASRPIDMTRARALTAAFLKLRGLFPANYLCLFDSLALLHFLAKYDIHPTWVFAVRLEPWAAHCWVQHQQYTFNEEAEDAVAYTPVMVI</sequence>
<gene>
    <name evidence="2" type="ORF">JM946_21300</name>
</gene>
<evidence type="ECO:0000313" key="2">
    <source>
        <dbReference type="EMBL" id="MBM0107282.1"/>
    </source>
</evidence>
<dbReference type="InterPro" id="IPR053521">
    <property type="entry name" value="McjB-like"/>
</dbReference>
<dbReference type="EMBL" id="JAEVLS010000005">
    <property type="protein sequence ID" value="MBM0107282.1"/>
    <property type="molecule type" value="Genomic_DNA"/>
</dbReference>
<proteinExistence type="predicted"/>
<name>A0ABS1X216_9GAMM</name>
<dbReference type="RefSeq" id="WP_203169398.1">
    <property type="nucleotide sequence ID" value="NZ_JAEVLS010000005.1"/>
</dbReference>
<dbReference type="Proteomes" id="UP000661077">
    <property type="component" value="Unassembled WGS sequence"/>
</dbReference>
<accession>A0ABS1X216</accession>
<dbReference type="NCBIfam" id="NF033537">
    <property type="entry name" value="lasso_biosyn_B2"/>
    <property type="match status" value="1"/>
</dbReference>
<reference evidence="2 3" key="1">
    <citation type="journal article" date="2021" name="Int. J. Syst. Evol. Microbiol.">
        <title>Steroidobacter gossypii sp. nov., isolated from soil of cotton cropping field.</title>
        <authorList>
            <person name="Huang R."/>
            <person name="Yang S."/>
            <person name="Zhen C."/>
            <person name="Liu W."/>
        </authorList>
    </citation>
    <scope>NUCLEOTIDE SEQUENCE [LARGE SCALE GENOMIC DNA]</scope>
    <source>
        <strain evidence="2 3">S1-65</strain>
    </source>
</reference>
<keyword evidence="3" id="KW-1185">Reference proteome</keyword>
<organism evidence="2 3">
    <name type="scientific">Steroidobacter gossypii</name>
    <dbReference type="NCBI Taxonomy" id="2805490"/>
    <lineage>
        <taxon>Bacteria</taxon>
        <taxon>Pseudomonadati</taxon>
        <taxon>Pseudomonadota</taxon>
        <taxon>Gammaproteobacteria</taxon>
        <taxon>Steroidobacterales</taxon>
        <taxon>Steroidobacteraceae</taxon>
        <taxon>Steroidobacter</taxon>
    </lineage>
</organism>
<evidence type="ECO:0000259" key="1">
    <source>
        <dbReference type="Pfam" id="PF13471"/>
    </source>
</evidence>
<feature type="domain" description="Microcin J25-processing protein McjB C-terminal" evidence="1">
    <location>
        <begin position="120"/>
        <end position="227"/>
    </location>
</feature>
<comment type="caution">
    <text evidence="2">The sequence shown here is derived from an EMBL/GenBank/DDBJ whole genome shotgun (WGS) entry which is preliminary data.</text>
</comment>
<protein>
    <submittedName>
        <fullName evidence="2">Lasso peptide biosynthesis B2 protein</fullName>
    </submittedName>
</protein>
<evidence type="ECO:0000313" key="3">
    <source>
        <dbReference type="Proteomes" id="UP000661077"/>
    </source>
</evidence>